<sequence length="69" mass="7714">MTQLSSAEESKLKLIFKSALIEVLDERRDLLVEAIEEAIEDVALLHAIKEGESSDIVSENDVFQLLEAQ</sequence>
<name>A0A450TB58_9GAMM</name>
<accession>A0A450TB58</accession>
<protein>
    <submittedName>
        <fullName evidence="1">Uncharacterized protein</fullName>
    </submittedName>
</protein>
<organism evidence="1">
    <name type="scientific">Candidatus Kentrum sp. DK</name>
    <dbReference type="NCBI Taxonomy" id="2126562"/>
    <lineage>
        <taxon>Bacteria</taxon>
        <taxon>Pseudomonadati</taxon>
        <taxon>Pseudomonadota</taxon>
        <taxon>Gammaproteobacteria</taxon>
        <taxon>Candidatus Kentrum</taxon>
    </lineage>
</organism>
<reference evidence="1" key="1">
    <citation type="submission" date="2019-02" db="EMBL/GenBank/DDBJ databases">
        <authorList>
            <person name="Gruber-Vodicka R. H."/>
            <person name="Seah K. B. B."/>
        </authorList>
    </citation>
    <scope>NUCLEOTIDE SEQUENCE</scope>
    <source>
        <strain evidence="1">BECK_DK47</strain>
    </source>
</reference>
<evidence type="ECO:0000313" key="1">
    <source>
        <dbReference type="EMBL" id="VFJ63921.1"/>
    </source>
</evidence>
<dbReference type="InterPro" id="IPR057930">
    <property type="entry name" value="Antitoxin_put"/>
</dbReference>
<dbReference type="AlphaFoldDB" id="A0A450TB58"/>
<dbReference type="Pfam" id="PF25734">
    <property type="entry name" value="RelB_like_antitoxin"/>
    <property type="match status" value="1"/>
</dbReference>
<proteinExistence type="predicted"/>
<gene>
    <name evidence="1" type="ORF">BECKDK2373B_GA0170837_11309</name>
</gene>
<dbReference type="EMBL" id="CAADEX010000130">
    <property type="protein sequence ID" value="VFJ63921.1"/>
    <property type="molecule type" value="Genomic_DNA"/>
</dbReference>